<dbReference type="PROSITE" id="PS50928">
    <property type="entry name" value="ABC_TM1"/>
    <property type="match status" value="1"/>
</dbReference>
<keyword evidence="5 9" id="KW-0812">Transmembrane</keyword>
<reference evidence="11 12" key="1">
    <citation type="submission" date="2020-08" db="EMBL/GenBank/DDBJ databases">
        <title>Functional genomics of gut bacteria from endangered species of beetles.</title>
        <authorList>
            <person name="Carlos-Shanley C."/>
        </authorList>
    </citation>
    <scope>NUCLEOTIDE SEQUENCE [LARGE SCALE GENOMIC DNA]</scope>
    <source>
        <strain evidence="11 12">S00198</strain>
    </source>
</reference>
<evidence type="ECO:0000256" key="8">
    <source>
        <dbReference type="ARBA" id="ARBA00023136"/>
    </source>
</evidence>
<evidence type="ECO:0000313" key="12">
    <source>
        <dbReference type="Proteomes" id="UP000575083"/>
    </source>
</evidence>
<keyword evidence="3 9" id="KW-0813">Transport</keyword>
<dbReference type="GO" id="GO:0022857">
    <property type="term" value="F:transmembrane transporter activity"/>
    <property type="evidence" value="ECO:0007669"/>
    <property type="project" value="InterPro"/>
</dbReference>
<evidence type="ECO:0000256" key="5">
    <source>
        <dbReference type="ARBA" id="ARBA00022692"/>
    </source>
</evidence>
<keyword evidence="6" id="KW-0029">Amino-acid transport</keyword>
<dbReference type="GO" id="GO:0006865">
    <property type="term" value="P:amino acid transport"/>
    <property type="evidence" value="ECO:0007669"/>
    <property type="project" value="UniProtKB-KW"/>
</dbReference>
<name>A0A7X0U769_9BURK</name>
<dbReference type="NCBIfam" id="TIGR01726">
    <property type="entry name" value="HEQRo_perm_3TM"/>
    <property type="match status" value="1"/>
</dbReference>
<keyword evidence="7 9" id="KW-1133">Transmembrane helix</keyword>
<dbReference type="Gene3D" id="1.10.3720.10">
    <property type="entry name" value="MetI-like"/>
    <property type="match status" value="1"/>
</dbReference>
<keyword evidence="4" id="KW-1003">Cell membrane</keyword>
<evidence type="ECO:0000313" key="11">
    <source>
        <dbReference type="EMBL" id="MBB6557761.1"/>
    </source>
</evidence>
<organism evidence="11 12">
    <name type="scientific">Acidovorax soli</name>
    <dbReference type="NCBI Taxonomy" id="592050"/>
    <lineage>
        <taxon>Bacteria</taxon>
        <taxon>Pseudomonadati</taxon>
        <taxon>Pseudomonadota</taxon>
        <taxon>Betaproteobacteria</taxon>
        <taxon>Burkholderiales</taxon>
        <taxon>Comamonadaceae</taxon>
        <taxon>Acidovorax</taxon>
    </lineage>
</organism>
<feature type="transmembrane region" description="Helical" evidence="9">
    <location>
        <begin position="70"/>
        <end position="88"/>
    </location>
</feature>
<dbReference type="EMBL" id="JACHLK010000001">
    <property type="protein sequence ID" value="MBB6557761.1"/>
    <property type="molecule type" value="Genomic_DNA"/>
</dbReference>
<evidence type="ECO:0000256" key="2">
    <source>
        <dbReference type="ARBA" id="ARBA00010072"/>
    </source>
</evidence>
<dbReference type="PANTHER" id="PTHR30614">
    <property type="entry name" value="MEMBRANE COMPONENT OF AMINO ACID ABC TRANSPORTER"/>
    <property type="match status" value="1"/>
</dbReference>
<feature type="transmembrane region" description="Helical" evidence="9">
    <location>
        <begin position="190"/>
        <end position="211"/>
    </location>
</feature>
<dbReference type="Pfam" id="PF00528">
    <property type="entry name" value="BPD_transp_1"/>
    <property type="match status" value="1"/>
</dbReference>
<evidence type="ECO:0000256" key="6">
    <source>
        <dbReference type="ARBA" id="ARBA00022970"/>
    </source>
</evidence>
<comment type="caution">
    <text evidence="11">The sequence shown here is derived from an EMBL/GenBank/DDBJ whole genome shotgun (WGS) entry which is preliminary data.</text>
</comment>
<dbReference type="InterPro" id="IPR043429">
    <property type="entry name" value="ArtM/GltK/GlnP/TcyL/YhdX-like"/>
</dbReference>
<comment type="subcellular location">
    <subcellularLocation>
        <location evidence="1">Cell inner membrane</location>
        <topology evidence="1">Multi-pass membrane protein</topology>
    </subcellularLocation>
    <subcellularLocation>
        <location evidence="9">Cell membrane</location>
        <topology evidence="9">Multi-pass membrane protein</topology>
    </subcellularLocation>
</comment>
<sequence length="222" mass="23152">MMGMPGIDTLTLIVATLARGALTAAQVALGAGLLAASLGLLLALVVVFVRNPLPRAAIAAYVEWMRNVPALAHLFVLYFGLASVGVRLSPLTAAVVGLGLVGAAVLCDVFAAGLRCLHAGQREAALAVGLTPAQALRAVLLPQMLRVTLPSLGNYASQLVKDTSIASAIAAPEVMFYARNLVTSTFETPLIYLTAMLLYAAMVLPISWAFARLERRTAGGVR</sequence>
<evidence type="ECO:0000256" key="1">
    <source>
        <dbReference type="ARBA" id="ARBA00004429"/>
    </source>
</evidence>
<keyword evidence="12" id="KW-1185">Reference proteome</keyword>
<feature type="domain" description="ABC transmembrane type-1" evidence="10">
    <location>
        <begin position="21"/>
        <end position="210"/>
    </location>
</feature>
<feature type="transmembrane region" description="Helical" evidence="9">
    <location>
        <begin position="94"/>
        <end position="117"/>
    </location>
</feature>
<dbReference type="RefSeq" id="WP_260420051.1">
    <property type="nucleotide sequence ID" value="NZ_JACHLK010000001.1"/>
</dbReference>
<dbReference type="PANTHER" id="PTHR30614:SF37">
    <property type="entry name" value="AMINO-ACID ABC TRANSPORTER PERMEASE PROTEIN YHDX-RELATED"/>
    <property type="match status" value="1"/>
</dbReference>
<feature type="transmembrane region" description="Helical" evidence="9">
    <location>
        <begin position="33"/>
        <end position="49"/>
    </location>
</feature>
<evidence type="ECO:0000256" key="9">
    <source>
        <dbReference type="RuleBase" id="RU363032"/>
    </source>
</evidence>
<evidence type="ECO:0000256" key="7">
    <source>
        <dbReference type="ARBA" id="ARBA00022989"/>
    </source>
</evidence>
<protein>
    <submittedName>
        <fullName evidence="11">Polar amino acid transport system permease protein</fullName>
    </submittedName>
</protein>
<proteinExistence type="inferred from homology"/>
<comment type="similarity">
    <text evidence="2">Belongs to the binding-protein-dependent transport system permease family. HisMQ subfamily.</text>
</comment>
<gene>
    <name evidence="11" type="ORF">HNP48_000425</name>
</gene>
<dbReference type="AlphaFoldDB" id="A0A7X0U769"/>
<evidence type="ECO:0000256" key="3">
    <source>
        <dbReference type="ARBA" id="ARBA00022448"/>
    </source>
</evidence>
<accession>A0A7X0U769</accession>
<dbReference type="InterPro" id="IPR000515">
    <property type="entry name" value="MetI-like"/>
</dbReference>
<dbReference type="GO" id="GO:0043190">
    <property type="term" value="C:ATP-binding cassette (ABC) transporter complex"/>
    <property type="evidence" value="ECO:0007669"/>
    <property type="project" value="InterPro"/>
</dbReference>
<dbReference type="CDD" id="cd06261">
    <property type="entry name" value="TM_PBP2"/>
    <property type="match status" value="1"/>
</dbReference>
<evidence type="ECO:0000256" key="4">
    <source>
        <dbReference type="ARBA" id="ARBA00022475"/>
    </source>
</evidence>
<evidence type="ECO:0000259" key="10">
    <source>
        <dbReference type="PROSITE" id="PS50928"/>
    </source>
</evidence>
<keyword evidence="8 9" id="KW-0472">Membrane</keyword>
<dbReference type="Proteomes" id="UP000575083">
    <property type="component" value="Unassembled WGS sequence"/>
</dbReference>
<dbReference type="InterPro" id="IPR010065">
    <property type="entry name" value="AA_ABC_transptr_permease_3TM"/>
</dbReference>
<dbReference type="SUPFAM" id="SSF161098">
    <property type="entry name" value="MetI-like"/>
    <property type="match status" value="1"/>
</dbReference>
<dbReference type="InterPro" id="IPR035906">
    <property type="entry name" value="MetI-like_sf"/>
</dbReference>